<proteinExistence type="predicted"/>
<reference evidence="1 2" key="1">
    <citation type="submission" date="2023-10" db="EMBL/GenBank/DDBJ databases">
        <title>Draft genome sequence of Xylaria bambusicola isolate GMP-LS, the root and basal stem rot pathogen of sugarcane in Indonesia.</title>
        <authorList>
            <person name="Selvaraj P."/>
            <person name="Muralishankar V."/>
            <person name="Muruganantham S."/>
            <person name="Sp S."/>
            <person name="Haryani S."/>
            <person name="Lau K.J.X."/>
            <person name="Naqvi N.I."/>
        </authorList>
    </citation>
    <scope>NUCLEOTIDE SEQUENCE [LARGE SCALE GENOMIC DNA]</scope>
    <source>
        <strain evidence="1">GMP-LS</strain>
    </source>
</reference>
<organism evidence="1 2">
    <name type="scientific">Xylaria bambusicola</name>
    <dbReference type="NCBI Taxonomy" id="326684"/>
    <lineage>
        <taxon>Eukaryota</taxon>
        <taxon>Fungi</taxon>
        <taxon>Dikarya</taxon>
        <taxon>Ascomycota</taxon>
        <taxon>Pezizomycotina</taxon>
        <taxon>Sordariomycetes</taxon>
        <taxon>Xylariomycetidae</taxon>
        <taxon>Xylariales</taxon>
        <taxon>Xylariaceae</taxon>
        <taxon>Xylaria</taxon>
    </lineage>
</organism>
<dbReference type="AlphaFoldDB" id="A0AAN7UNZ8"/>
<dbReference type="Proteomes" id="UP001305414">
    <property type="component" value="Unassembled WGS sequence"/>
</dbReference>
<comment type="caution">
    <text evidence="1">The sequence shown here is derived from an EMBL/GenBank/DDBJ whole genome shotgun (WGS) entry which is preliminary data.</text>
</comment>
<evidence type="ECO:0000313" key="2">
    <source>
        <dbReference type="Proteomes" id="UP001305414"/>
    </source>
</evidence>
<keyword evidence="2" id="KW-1185">Reference proteome</keyword>
<dbReference type="EMBL" id="JAWHQM010000009">
    <property type="protein sequence ID" value="KAK5628826.1"/>
    <property type="molecule type" value="Genomic_DNA"/>
</dbReference>
<protein>
    <submittedName>
        <fullName evidence="1">Uncharacterized protein</fullName>
    </submittedName>
</protein>
<accession>A0AAN7UNZ8</accession>
<evidence type="ECO:0000313" key="1">
    <source>
        <dbReference type="EMBL" id="KAK5628826.1"/>
    </source>
</evidence>
<name>A0AAN7UNZ8_9PEZI</name>
<gene>
    <name evidence="1" type="ORF">RRF57_004541</name>
</gene>
<sequence>MLTKVLLYCTHSSAISAAILPLRSPPIAAEKKSWRKAHSLEKSPDTCYVEDMGTKVQVVGGV</sequence>